<protein>
    <submittedName>
        <fullName evidence="1">Uncharacterized protein</fullName>
    </submittedName>
</protein>
<dbReference type="EMBL" id="CP047045">
    <property type="protein sequence ID" value="QGZ94133.1"/>
    <property type="molecule type" value="Genomic_DNA"/>
</dbReference>
<dbReference type="AlphaFoldDB" id="A0A6I6MSK5"/>
<evidence type="ECO:0000313" key="1">
    <source>
        <dbReference type="EMBL" id="QGZ94133.1"/>
    </source>
</evidence>
<sequence length="59" mass="6434">MIWLILAGFAGMAAVGVSAWARGERKKVDAEGEARRAQSQMEAEESRLLAKLRSEKGES</sequence>
<accession>A0A6I6MSK5</accession>
<name>A0A6I6MSK5_9CAUL</name>
<organism evidence="1 2">
    <name type="scientific">Terricaulis silvestris</name>
    <dbReference type="NCBI Taxonomy" id="2686094"/>
    <lineage>
        <taxon>Bacteria</taxon>
        <taxon>Pseudomonadati</taxon>
        <taxon>Pseudomonadota</taxon>
        <taxon>Alphaproteobacteria</taxon>
        <taxon>Caulobacterales</taxon>
        <taxon>Caulobacteraceae</taxon>
        <taxon>Terricaulis</taxon>
    </lineage>
</organism>
<keyword evidence="2" id="KW-1185">Reference proteome</keyword>
<evidence type="ECO:0000313" key="2">
    <source>
        <dbReference type="Proteomes" id="UP000431269"/>
    </source>
</evidence>
<reference evidence="2" key="1">
    <citation type="submission" date="2019-12" db="EMBL/GenBank/DDBJ databases">
        <title>Complete genome of Terracaulis silvestris 0127_4.</title>
        <authorList>
            <person name="Vieira S."/>
            <person name="Riedel T."/>
            <person name="Sproer C."/>
            <person name="Pascual J."/>
            <person name="Boedeker C."/>
            <person name="Overmann J."/>
        </authorList>
    </citation>
    <scope>NUCLEOTIDE SEQUENCE [LARGE SCALE GENOMIC DNA]</scope>
    <source>
        <strain evidence="2">0127_4</strain>
    </source>
</reference>
<dbReference type="Proteomes" id="UP000431269">
    <property type="component" value="Chromosome"/>
</dbReference>
<dbReference type="KEGG" id="tsv:DSM104635_00949"/>
<dbReference type="RefSeq" id="WP_158765093.1">
    <property type="nucleotide sequence ID" value="NZ_CP047045.1"/>
</dbReference>
<gene>
    <name evidence="1" type="ORF">DSM104635_00949</name>
</gene>
<proteinExistence type="predicted"/>